<evidence type="ECO:0000313" key="2">
    <source>
        <dbReference type="EMBL" id="TFF36194.1"/>
    </source>
</evidence>
<dbReference type="EMBL" id="SOZE01000017">
    <property type="protein sequence ID" value="TFF36194.1"/>
    <property type="molecule type" value="Genomic_DNA"/>
</dbReference>
<feature type="transmembrane region" description="Helical" evidence="1">
    <location>
        <begin position="21"/>
        <end position="48"/>
    </location>
</feature>
<evidence type="ECO:0000256" key="1">
    <source>
        <dbReference type="SAM" id="Phobius"/>
    </source>
</evidence>
<accession>A0A4Y8SCN4</accession>
<keyword evidence="1" id="KW-0812">Transmembrane</keyword>
<protein>
    <submittedName>
        <fullName evidence="2">Uncharacterized protein</fullName>
    </submittedName>
</protein>
<dbReference type="AlphaFoldDB" id="A0A4Y8SCN4"/>
<keyword evidence="1" id="KW-0472">Membrane</keyword>
<feature type="transmembrane region" description="Helical" evidence="1">
    <location>
        <begin position="68"/>
        <end position="91"/>
    </location>
</feature>
<gene>
    <name evidence="2" type="ORF">E2R66_16770</name>
</gene>
<name>A0A4Y8SCN4_9SPHI</name>
<comment type="caution">
    <text evidence="2">The sequence shown here is derived from an EMBL/GenBank/DDBJ whole genome shotgun (WGS) entry which is preliminary data.</text>
</comment>
<organism evidence="2 3">
    <name type="scientific">Mucilaginibacter psychrotolerans</name>
    <dbReference type="NCBI Taxonomy" id="1524096"/>
    <lineage>
        <taxon>Bacteria</taxon>
        <taxon>Pseudomonadati</taxon>
        <taxon>Bacteroidota</taxon>
        <taxon>Sphingobacteriia</taxon>
        <taxon>Sphingobacteriales</taxon>
        <taxon>Sphingobacteriaceae</taxon>
        <taxon>Mucilaginibacter</taxon>
    </lineage>
</organism>
<dbReference type="Proteomes" id="UP000297540">
    <property type="component" value="Unassembled WGS sequence"/>
</dbReference>
<feature type="transmembrane region" description="Helical" evidence="1">
    <location>
        <begin position="103"/>
        <end position="121"/>
    </location>
</feature>
<feature type="transmembrane region" description="Helical" evidence="1">
    <location>
        <begin position="179"/>
        <end position="204"/>
    </location>
</feature>
<dbReference type="RefSeq" id="WP_133232596.1">
    <property type="nucleotide sequence ID" value="NZ_SOZE01000017.1"/>
</dbReference>
<proteinExistence type="predicted"/>
<reference evidence="2 3" key="1">
    <citation type="journal article" date="2017" name="Int. J. Syst. Evol. Microbiol.">
        <title>Mucilaginibacterpsychrotolerans sp. nov., isolated from peatlands.</title>
        <authorList>
            <person name="Deng Y."/>
            <person name="Shen L."/>
            <person name="Xu B."/>
            <person name="Liu Y."/>
            <person name="Gu Z."/>
            <person name="Liu H."/>
            <person name="Zhou Y."/>
        </authorList>
    </citation>
    <scope>NUCLEOTIDE SEQUENCE [LARGE SCALE GENOMIC DNA]</scope>
    <source>
        <strain evidence="2 3">NH7-4</strain>
    </source>
</reference>
<evidence type="ECO:0000313" key="3">
    <source>
        <dbReference type="Proteomes" id="UP000297540"/>
    </source>
</evidence>
<keyword evidence="1" id="KW-1133">Transmembrane helix</keyword>
<sequence length="214" mass="24395">MSIGKSKLHSSLNYFGQLRMYSYVDIILMMVAFRADTMMIVSCSFMWFGFLIHLEWQHRDRGRLVWPVWAWIIPWIAGIIIHPSAFQIPIIATCAAYSLKKRYRWIGLISWIINGGIKAWMVAMIPAPLWGIYLVGGLMCLRNLAGDMRDGGKDSAEKVFTLPVALGLKKNIPFLYPSCLVATSIIWVCIGGISFLWLVPVFFIQSLTYNLTPR</sequence>
<keyword evidence="3" id="KW-1185">Reference proteome</keyword>